<dbReference type="InterPro" id="IPR018060">
    <property type="entry name" value="HTH_AraC"/>
</dbReference>
<dbReference type="Gene3D" id="2.60.120.280">
    <property type="entry name" value="Regulatory protein AraC"/>
    <property type="match status" value="1"/>
</dbReference>
<evidence type="ECO:0000313" key="7">
    <source>
        <dbReference type="Proteomes" id="UP000809621"/>
    </source>
</evidence>
<reference evidence="6 7" key="1">
    <citation type="submission" date="2021-02" db="EMBL/GenBank/DDBJ databases">
        <authorList>
            <person name="Park J.-S."/>
        </authorList>
    </citation>
    <scope>NUCLEOTIDE SEQUENCE [LARGE SCALE GENOMIC DNA]</scope>
    <source>
        <strain evidence="6 7">188UL20-2</strain>
    </source>
</reference>
<protein>
    <submittedName>
        <fullName evidence="6">Helix-turn-helix transcriptional regulator</fullName>
    </submittedName>
</protein>
<evidence type="ECO:0000256" key="2">
    <source>
        <dbReference type="ARBA" id="ARBA00023125"/>
    </source>
</evidence>
<dbReference type="Proteomes" id="UP000809621">
    <property type="component" value="Unassembled WGS sequence"/>
</dbReference>
<keyword evidence="4" id="KW-0804">Transcription</keyword>
<dbReference type="PRINTS" id="PR00032">
    <property type="entry name" value="HTHARAC"/>
</dbReference>
<keyword evidence="3" id="KW-0010">Activator</keyword>
<keyword evidence="1" id="KW-0805">Transcription regulation</keyword>
<dbReference type="SUPFAM" id="SSF46689">
    <property type="entry name" value="Homeodomain-like"/>
    <property type="match status" value="1"/>
</dbReference>
<dbReference type="PROSITE" id="PS01124">
    <property type="entry name" value="HTH_ARAC_FAMILY_2"/>
    <property type="match status" value="1"/>
</dbReference>
<evidence type="ECO:0000256" key="4">
    <source>
        <dbReference type="ARBA" id="ARBA00023163"/>
    </source>
</evidence>
<gene>
    <name evidence="6" type="ORF">JQC93_04545</name>
</gene>
<dbReference type="Pfam" id="PF12833">
    <property type="entry name" value="HTH_18"/>
    <property type="match status" value="1"/>
</dbReference>
<dbReference type="EMBL" id="JAFEUM010000001">
    <property type="protein sequence ID" value="MBM7035669.1"/>
    <property type="molecule type" value="Genomic_DNA"/>
</dbReference>
<dbReference type="RefSeq" id="WP_205157252.1">
    <property type="nucleotide sequence ID" value="NZ_JAFEUM010000001.1"/>
</dbReference>
<dbReference type="SUPFAM" id="SSF51215">
    <property type="entry name" value="Regulatory protein AraC"/>
    <property type="match status" value="1"/>
</dbReference>
<evidence type="ECO:0000259" key="5">
    <source>
        <dbReference type="PROSITE" id="PS01124"/>
    </source>
</evidence>
<dbReference type="InterPro" id="IPR009057">
    <property type="entry name" value="Homeodomain-like_sf"/>
</dbReference>
<accession>A0ABS2HHU6</accession>
<name>A0ABS2HHU6_9VIBR</name>
<dbReference type="PANTHER" id="PTHR43280:SF2">
    <property type="entry name" value="HTH-TYPE TRANSCRIPTIONAL REGULATOR EXSA"/>
    <property type="match status" value="1"/>
</dbReference>
<evidence type="ECO:0000256" key="1">
    <source>
        <dbReference type="ARBA" id="ARBA00023015"/>
    </source>
</evidence>
<sequence length="306" mass="35999">MLKKRENLFKSVMIQFRPKNEWQDFVYLAEECKERFLSNSDLPEMQKAHFHMAGLAELSQGYQVERENVSAHTLLFTLEGAGVLITKDQVFDIPPNTLTILPAHQPFRFEIDPQIKHWKMIWMLLEPNKIWQGFADKGQCVVPYYACEQMWSLLNLLHLEIDGRPGYRRLLVSEAKKLLTGMETQPLNSVIRVQTLFNEIESQLHLPWTIAYIAERCFISEEQLNRICKSLYGKSPQKRLIELRMDKAVKMLTHEAWSIAMIAPQVGYKDPYNFTHRFKKHHGVSPRQFRQHYLQSQGSSERYSEE</sequence>
<keyword evidence="7" id="KW-1185">Reference proteome</keyword>
<keyword evidence="2" id="KW-0238">DNA-binding</keyword>
<dbReference type="InterPro" id="IPR020449">
    <property type="entry name" value="Tscrpt_reg_AraC-type_HTH"/>
</dbReference>
<proteinExistence type="predicted"/>
<dbReference type="Gene3D" id="1.10.10.60">
    <property type="entry name" value="Homeodomain-like"/>
    <property type="match status" value="1"/>
</dbReference>
<dbReference type="Pfam" id="PF02311">
    <property type="entry name" value="AraC_binding"/>
    <property type="match status" value="1"/>
</dbReference>
<dbReference type="PANTHER" id="PTHR43280">
    <property type="entry name" value="ARAC-FAMILY TRANSCRIPTIONAL REGULATOR"/>
    <property type="match status" value="1"/>
</dbReference>
<dbReference type="SMART" id="SM00342">
    <property type="entry name" value="HTH_ARAC"/>
    <property type="match status" value="1"/>
</dbReference>
<evidence type="ECO:0000313" key="6">
    <source>
        <dbReference type="EMBL" id="MBM7035669.1"/>
    </source>
</evidence>
<dbReference type="InterPro" id="IPR003313">
    <property type="entry name" value="AraC-bd"/>
</dbReference>
<feature type="domain" description="HTH araC/xylS-type" evidence="5">
    <location>
        <begin position="194"/>
        <end position="292"/>
    </location>
</feature>
<organism evidence="6 7">
    <name type="scientific">Vibrio ulleungensis</name>
    <dbReference type="NCBI Taxonomy" id="2807619"/>
    <lineage>
        <taxon>Bacteria</taxon>
        <taxon>Pseudomonadati</taxon>
        <taxon>Pseudomonadota</taxon>
        <taxon>Gammaproteobacteria</taxon>
        <taxon>Vibrionales</taxon>
        <taxon>Vibrionaceae</taxon>
        <taxon>Vibrio</taxon>
    </lineage>
</organism>
<dbReference type="InterPro" id="IPR037923">
    <property type="entry name" value="HTH-like"/>
</dbReference>
<evidence type="ECO:0000256" key="3">
    <source>
        <dbReference type="ARBA" id="ARBA00023159"/>
    </source>
</evidence>
<comment type="caution">
    <text evidence="6">The sequence shown here is derived from an EMBL/GenBank/DDBJ whole genome shotgun (WGS) entry which is preliminary data.</text>
</comment>